<comment type="subcellular location">
    <subcellularLocation>
        <location evidence="1">Membrane</location>
        <topology evidence="1">Multi-pass membrane protein</topology>
    </subcellularLocation>
</comment>
<feature type="transmembrane region" description="Helical" evidence="5">
    <location>
        <begin position="143"/>
        <end position="165"/>
    </location>
</feature>
<comment type="caution">
    <text evidence="7">The sequence shown here is derived from an EMBL/GenBank/DDBJ whole genome shotgun (WGS) entry which is preliminary data.</text>
</comment>
<evidence type="ECO:0000256" key="4">
    <source>
        <dbReference type="ARBA" id="ARBA00023136"/>
    </source>
</evidence>
<name>W7KMI7_9CREN</name>
<dbReference type="PANTHER" id="PTHR43077:SF10">
    <property type="entry name" value="TRANSPORT PERMEASE PROTEIN"/>
    <property type="match status" value="1"/>
</dbReference>
<dbReference type="InterPro" id="IPR000412">
    <property type="entry name" value="ABC_2_transport"/>
</dbReference>
<feature type="domain" description="ABC transmembrane type-2" evidence="6">
    <location>
        <begin position="24"/>
        <end position="254"/>
    </location>
</feature>
<feature type="transmembrane region" description="Helical" evidence="5">
    <location>
        <begin position="177"/>
        <end position="194"/>
    </location>
</feature>
<gene>
    <name evidence="7" type="ORF">ASUL_05656</name>
</gene>
<dbReference type="PROSITE" id="PS51012">
    <property type="entry name" value="ABC_TM2"/>
    <property type="match status" value="1"/>
</dbReference>
<dbReference type="EMBL" id="ASRH01000004">
    <property type="protein sequence ID" value="EWG07453.1"/>
    <property type="molecule type" value="Genomic_DNA"/>
</dbReference>
<dbReference type="GO" id="GO:0140359">
    <property type="term" value="F:ABC-type transporter activity"/>
    <property type="evidence" value="ECO:0007669"/>
    <property type="project" value="InterPro"/>
</dbReference>
<keyword evidence="8" id="KW-1185">Reference proteome</keyword>
<dbReference type="GO" id="GO:0043190">
    <property type="term" value="C:ATP-binding cassette (ABC) transporter complex"/>
    <property type="evidence" value="ECO:0007669"/>
    <property type="project" value="InterPro"/>
</dbReference>
<protein>
    <submittedName>
        <fullName evidence="7">ABC-2 type transporter</fullName>
    </submittedName>
</protein>
<keyword evidence="3 5" id="KW-1133">Transmembrane helix</keyword>
<reference evidence="7 8" key="1">
    <citation type="journal article" date="2014" name="Genome Announc.">
        <title>Draft Genome Sequence of the Sulfolobales Archaeon AZ1, Obtained through Metagenomic Analysis of a Mexican Hot Spring.</title>
        <authorList>
            <person name="Servin-Garciduenas L.E."/>
            <person name="Martinez-Romero E."/>
        </authorList>
    </citation>
    <scope>NUCLEOTIDE SEQUENCE [LARGE SCALE GENOMIC DNA]</scope>
    <source>
        <strain evidence="7">AZ1-illumnia</strain>
    </source>
</reference>
<keyword evidence="4 5" id="KW-0472">Membrane</keyword>
<dbReference type="InterPro" id="IPR013525">
    <property type="entry name" value="ABC2_TM"/>
</dbReference>
<keyword evidence="2 5" id="KW-0812">Transmembrane</keyword>
<dbReference type="PANTHER" id="PTHR43077">
    <property type="entry name" value="TRANSPORT PERMEASE YVFS-RELATED"/>
    <property type="match status" value="1"/>
</dbReference>
<proteinExistence type="predicted"/>
<organism evidence="7 8">
    <name type="scientific">Candidatus Aramenus sulfurataquae</name>
    <dbReference type="NCBI Taxonomy" id="1326980"/>
    <lineage>
        <taxon>Archaea</taxon>
        <taxon>Thermoproteota</taxon>
        <taxon>Thermoprotei</taxon>
        <taxon>Sulfolobales</taxon>
        <taxon>Sulfolobaceae</taxon>
        <taxon>Candidatus Aramenus</taxon>
    </lineage>
</organism>
<evidence type="ECO:0000256" key="2">
    <source>
        <dbReference type="ARBA" id="ARBA00022692"/>
    </source>
</evidence>
<feature type="transmembrane region" description="Helical" evidence="5">
    <location>
        <begin position="61"/>
        <end position="86"/>
    </location>
</feature>
<dbReference type="PIRSF" id="PIRSF006648">
    <property type="entry name" value="DrrB"/>
    <property type="match status" value="1"/>
</dbReference>
<evidence type="ECO:0000256" key="1">
    <source>
        <dbReference type="ARBA" id="ARBA00004141"/>
    </source>
</evidence>
<evidence type="ECO:0000256" key="5">
    <source>
        <dbReference type="SAM" id="Phobius"/>
    </source>
</evidence>
<dbReference type="InterPro" id="IPR051328">
    <property type="entry name" value="T7SS_ABC-Transporter"/>
</dbReference>
<evidence type="ECO:0000313" key="7">
    <source>
        <dbReference type="EMBL" id="EWG07453.1"/>
    </source>
</evidence>
<dbReference type="InterPro" id="IPR047817">
    <property type="entry name" value="ABC2_TM_bact-type"/>
</dbReference>
<feature type="transmembrane region" description="Helical" evidence="5">
    <location>
        <begin position="230"/>
        <end position="251"/>
    </location>
</feature>
<dbReference type="AlphaFoldDB" id="W7KMI7"/>
<dbReference type="Pfam" id="PF01061">
    <property type="entry name" value="ABC2_membrane"/>
    <property type="match status" value="1"/>
</dbReference>
<dbReference type="PATRIC" id="fig|1326980.6.peg.1124"/>
<accession>W7KMI7</accession>
<sequence length="258" mass="28913">MREMMEKFSALYLREMKRVYRSVYMWIMLVSQPIMWLIFFGSSFSQVPSQFLETFFHTTNYIAFILPGELSVSMLFVGMFSSMSLIQDKRFGYLKRVLVTPTPKYDVFLAKVFGGATRGLIQAPIMIVASLALGVSLNLSPLSIAVLFLSLFLIGIGFASLYSILTIKTSDWQAPGVVANLINLPLMFSSTALFPKTFFPDWLKAISDVNPISYSAELGREVLLSGDPNWAYLGYLAIFSVVMIILGTVIANKELQPE</sequence>
<dbReference type="Proteomes" id="UP000054284">
    <property type="component" value="Unassembled WGS sequence"/>
</dbReference>
<dbReference type="PRINTS" id="PR00164">
    <property type="entry name" value="ABC2TRNSPORT"/>
</dbReference>
<evidence type="ECO:0000259" key="6">
    <source>
        <dbReference type="PROSITE" id="PS51012"/>
    </source>
</evidence>
<evidence type="ECO:0000313" key="8">
    <source>
        <dbReference type="Proteomes" id="UP000054284"/>
    </source>
</evidence>
<evidence type="ECO:0000256" key="3">
    <source>
        <dbReference type="ARBA" id="ARBA00022989"/>
    </source>
</evidence>